<dbReference type="EMBL" id="DVNA01000046">
    <property type="protein sequence ID" value="HIU54587.1"/>
    <property type="molecule type" value="Genomic_DNA"/>
</dbReference>
<evidence type="ECO:0000256" key="4">
    <source>
        <dbReference type="ARBA" id="ARBA00005189"/>
    </source>
</evidence>
<keyword evidence="12 18" id="KW-0548">Nucleotidyltransferase</keyword>
<comment type="subcellular location">
    <subcellularLocation>
        <location evidence="2">Cell membrane</location>
        <topology evidence="2">Multi-pass membrane protein</topology>
    </subcellularLocation>
</comment>
<keyword evidence="16" id="KW-0594">Phospholipid biosynthesis</keyword>
<evidence type="ECO:0000256" key="5">
    <source>
        <dbReference type="ARBA" id="ARBA00010185"/>
    </source>
</evidence>
<feature type="transmembrane region" description="Helical" evidence="19">
    <location>
        <begin position="47"/>
        <end position="69"/>
    </location>
</feature>
<evidence type="ECO:0000256" key="1">
    <source>
        <dbReference type="ARBA" id="ARBA00001698"/>
    </source>
</evidence>
<proteinExistence type="inferred from homology"/>
<evidence type="ECO:0000256" key="18">
    <source>
        <dbReference type="RuleBase" id="RU003938"/>
    </source>
</evidence>
<evidence type="ECO:0000313" key="20">
    <source>
        <dbReference type="EMBL" id="HIU54587.1"/>
    </source>
</evidence>
<evidence type="ECO:0000256" key="15">
    <source>
        <dbReference type="ARBA" id="ARBA00023136"/>
    </source>
</evidence>
<evidence type="ECO:0000256" key="13">
    <source>
        <dbReference type="ARBA" id="ARBA00022989"/>
    </source>
</evidence>
<evidence type="ECO:0000256" key="12">
    <source>
        <dbReference type="ARBA" id="ARBA00022695"/>
    </source>
</evidence>
<evidence type="ECO:0000256" key="19">
    <source>
        <dbReference type="SAM" id="Phobius"/>
    </source>
</evidence>
<reference evidence="20" key="1">
    <citation type="submission" date="2020-10" db="EMBL/GenBank/DDBJ databases">
        <authorList>
            <person name="Gilroy R."/>
        </authorList>
    </citation>
    <scope>NUCLEOTIDE SEQUENCE</scope>
    <source>
        <strain evidence="20">CHK158-818</strain>
    </source>
</reference>
<keyword evidence="8" id="KW-1003">Cell membrane</keyword>
<name>A0A9D1M6N2_9BACT</name>
<comment type="similarity">
    <text evidence="5 18">Belongs to the CDS family.</text>
</comment>
<dbReference type="Pfam" id="PF01148">
    <property type="entry name" value="CTP_transf_1"/>
    <property type="match status" value="1"/>
</dbReference>
<evidence type="ECO:0000256" key="11">
    <source>
        <dbReference type="ARBA" id="ARBA00022692"/>
    </source>
</evidence>
<keyword evidence="10 18" id="KW-0808">Transferase</keyword>
<reference evidence="20" key="2">
    <citation type="journal article" date="2021" name="PeerJ">
        <title>Extensive microbial diversity within the chicken gut microbiome revealed by metagenomics and culture.</title>
        <authorList>
            <person name="Gilroy R."/>
            <person name="Ravi A."/>
            <person name="Getino M."/>
            <person name="Pursley I."/>
            <person name="Horton D.L."/>
            <person name="Alikhan N.F."/>
            <person name="Baker D."/>
            <person name="Gharbi K."/>
            <person name="Hall N."/>
            <person name="Watson M."/>
            <person name="Adriaenssens E.M."/>
            <person name="Foster-Nyarko E."/>
            <person name="Jarju S."/>
            <person name="Secka A."/>
            <person name="Antonio M."/>
            <person name="Oren A."/>
            <person name="Chaudhuri R.R."/>
            <person name="La Ragione R."/>
            <person name="Hildebrand F."/>
            <person name="Pallen M.J."/>
        </authorList>
    </citation>
    <scope>NUCLEOTIDE SEQUENCE</scope>
    <source>
        <strain evidence="20">CHK158-818</strain>
    </source>
</reference>
<comment type="pathway">
    <text evidence="4">Lipid metabolism.</text>
</comment>
<dbReference type="Proteomes" id="UP000824112">
    <property type="component" value="Unassembled WGS sequence"/>
</dbReference>
<evidence type="ECO:0000256" key="6">
    <source>
        <dbReference type="ARBA" id="ARBA00012487"/>
    </source>
</evidence>
<evidence type="ECO:0000256" key="16">
    <source>
        <dbReference type="ARBA" id="ARBA00023209"/>
    </source>
</evidence>
<dbReference type="GO" id="GO:0005886">
    <property type="term" value="C:plasma membrane"/>
    <property type="evidence" value="ECO:0007669"/>
    <property type="project" value="UniProtKB-SubCell"/>
</dbReference>
<keyword evidence="17" id="KW-1208">Phospholipid metabolism</keyword>
<evidence type="ECO:0000256" key="10">
    <source>
        <dbReference type="ARBA" id="ARBA00022679"/>
    </source>
</evidence>
<feature type="transmembrane region" description="Helical" evidence="19">
    <location>
        <begin position="81"/>
        <end position="101"/>
    </location>
</feature>
<dbReference type="PROSITE" id="PS01315">
    <property type="entry name" value="CDS"/>
    <property type="match status" value="1"/>
</dbReference>
<organism evidence="20 21">
    <name type="scientific">Candidatus Gallibacteroides avistercoris</name>
    <dbReference type="NCBI Taxonomy" id="2840833"/>
    <lineage>
        <taxon>Bacteria</taxon>
        <taxon>Pseudomonadati</taxon>
        <taxon>Bacteroidota</taxon>
        <taxon>Bacteroidia</taxon>
        <taxon>Bacteroidales</taxon>
        <taxon>Bacteroidaceae</taxon>
        <taxon>Bacteroidaceae incertae sedis</taxon>
        <taxon>Candidatus Gallibacteroides</taxon>
    </lineage>
</organism>
<evidence type="ECO:0000256" key="3">
    <source>
        <dbReference type="ARBA" id="ARBA00005119"/>
    </source>
</evidence>
<keyword evidence="15 19" id="KW-0472">Membrane</keyword>
<dbReference type="PANTHER" id="PTHR46382:SF1">
    <property type="entry name" value="PHOSPHATIDATE CYTIDYLYLTRANSFERASE"/>
    <property type="match status" value="1"/>
</dbReference>
<feature type="non-terminal residue" evidence="20">
    <location>
        <position position="1"/>
    </location>
</feature>
<dbReference type="GO" id="GO:0004605">
    <property type="term" value="F:phosphatidate cytidylyltransferase activity"/>
    <property type="evidence" value="ECO:0007669"/>
    <property type="project" value="UniProtKB-EC"/>
</dbReference>
<dbReference type="PANTHER" id="PTHR46382">
    <property type="entry name" value="PHOSPHATIDATE CYTIDYLYLTRANSFERASE"/>
    <property type="match status" value="1"/>
</dbReference>
<keyword evidence="13 19" id="KW-1133">Transmembrane helix</keyword>
<comment type="pathway">
    <text evidence="3 18">Phospholipid metabolism; CDP-diacylglycerol biosynthesis; CDP-diacylglycerol from sn-glycerol 3-phosphate: step 3/3.</text>
</comment>
<comment type="caution">
    <text evidence="20">The sequence shown here is derived from an EMBL/GenBank/DDBJ whole genome shotgun (WGS) entry which is preliminary data.</text>
</comment>
<keyword evidence="9" id="KW-0444">Lipid biosynthesis</keyword>
<dbReference type="AlphaFoldDB" id="A0A9D1M6N2"/>
<evidence type="ECO:0000313" key="21">
    <source>
        <dbReference type="Proteomes" id="UP000824112"/>
    </source>
</evidence>
<dbReference type="GO" id="GO:0016024">
    <property type="term" value="P:CDP-diacylglycerol biosynthetic process"/>
    <property type="evidence" value="ECO:0007669"/>
    <property type="project" value="TreeGrafter"/>
</dbReference>
<sequence length="212" mass="24043">ILFMALFSSMGGNLFFSPATAFSLYFVYILILFISRIYSKRELLKSWGYAILGQAYIALPFSLLNVIAFQPDFTGRQIYSSVMLLAFFIFIWANDTGAYLIGTWIGKHKLYPRISPKKSWEGFWGGIFFSLIVAFLFGHFYSQLFSYIEWMGLALTISIFGTWGDLCESAIKRQLDIKDSGGMFPGHGGMLDRFDSTFIAAPAAMIYLTLIF</sequence>
<gene>
    <name evidence="20" type="ORF">IAB03_02120</name>
</gene>
<evidence type="ECO:0000256" key="7">
    <source>
        <dbReference type="ARBA" id="ARBA00019373"/>
    </source>
</evidence>
<keyword evidence="11 18" id="KW-0812">Transmembrane</keyword>
<evidence type="ECO:0000256" key="14">
    <source>
        <dbReference type="ARBA" id="ARBA00023098"/>
    </source>
</evidence>
<evidence type="ECO:0000256" key="8">
    <source>
        <dbReference type="ARBA" id="ARBA00022475"/>
    </source>
</evidence>
<dbReference type="EC" id="2.7.7.41" evidence="6 18"/>
<dbReference type="InterPro" id="IPR000374">
    <property type="entry name" value="PC_trans"/>
</dbReference>
<accession>A0A9D1M6N2</accession>
<feature type="transmembrane region" description="Helical" evidence="19">
    <location>
        <begin position="122"/>
        <end position="141"/>
    </location>
</feature>
<keyword evidence="14" id="KW-0443">Lipid metabolism</keyword>
<evidence type="ECO:0000256" key="17">
    <source>
        <dbReference type="ARBA" id="ARBA00023264"/>
    </source>
</evidence>
<evidence type="ECO:0000256" key="2">
    <source>
        <dbReference type="ARBA" id="ARBA00004651"/>
    </source>
</evidence>
<comment type="catalytic activity">
    <reaction evidence="1 18">
        <text>a 1,2-diacyl-sn-glycero-3-phosphate + CTP + H(+) = a CDP-1,2-diacyl-sn-glycerol + diphosphate</text>
        <dbReference type="Rhea" id="RHEA:16229"/>
        <dbReference type="ChEBI" id="CHEBI:15378"/>
        <dbReference type="ChEBI" id="CHEBI:33019"/>
        <dbReference type="ChEBI" id="CHEBI:37563"/>
        <dbReference type="ChEBI" id="CHEBI:58332"/>
        <dbReference type="ChEBI" id="CHEBI:58608"/>
        <dbReference type="EC" id="2.7.7.41"/>
    </reaction>
</comment>
<feature type="transmembrane region" description="Helical" evidence="19">
    <location>
        <begin position="14"/>
        <end position="35"/>
    </location>
</feature>
<protein>
    <recommendedName>
        <fullName evidence="7 18">Phosphatidate cytidylyltransferase</fullName>
        <ecNumber evidence="6 18">2.7.7.41</ecNumber>
    </recommendedName>
</protein>
<evidence type="ECO:0000256" key="9">
    <source>
        <dbReference type="ARBA" id="ARBA00022516"/>
    </source>
</evidence>